<sequence>MVTEETNSAEVISDKAPFSDKEAAREFRTDLRHWRLNVDNGRHVWEYVENQEELGRNRPQSFHEKYWLGLPFDIPKMPQPLRPMQALENGWEFLKRLQMEGGSWGSNFDGPLFVASSMVFSMHIVGIQIESHAKTEMCRYLSPSTVFGTTVNYIMLRMLGLSAEHRVCTKARDLLSVMGGALAIPTWGKFWLCVLGLYEWDGMIPLPPEPLLVPRFLLLNPANWWMPLRNIFISMSYLYGHRFTMPENALIREIRKEIYDVPYCEIDWRSQRSNISAADRLKPRTSLESATAFALGLFEQWKIPFLRRRALNEGLFHVEAEVHNTNYLCLSPVVWGSNLLVLWHAHGPDSHWVRGMKERFIDVMWMCREGLAASGTNGTAVWNTSLIVQAISGSGLELRPDDIEVLKSAVEFLDNSQIRENPLGMEHIYRHPSKGGWPFSTRDQGYAVSDTTAEAVSAILQLQKIHSMPKCISTDRLKQAIDLLLGLESSGGGYAAYEQVRGPEFLELFNITDAYENCMVERRFPECTGSVMMALTEFAEEYPEYRPEDLSQCIERSVLYLLRSQYSDGGWLGSWGVCFTYATMFALQGLACVGLSEQSCTTVKNACTFLLRHQNADGGWGEALESARARHFISEPDGSQITNTAYAVIGLIAAQSSNQAAIERGVAYIMKAQQPAGDWLPGKMEGIYTPPCGSRYPLYKFHFTLKALGLYVKRYGNNRVLE</sequence>
<dbReference type="EC" id="5.4.99.-" evidence="4"/>
<feature type="domain" description="Squalene cyclase N-terminal" evidence="6">
    <location>
        <begin position="143"/>
        <end position="318"/>
    </location>
</feature>
<protein>
    <recommendedName>
        <fullName evidence="4">Terpene cyclase/mutase family member</fullName>
        <ecNumber evidence="4">5.4.99.-</ecNumber>
    </recommendedName>
</protein>
<dbReference type="Proteomes" id="UP000243515">
    <property type="component" value="Unassembled WGS sequence"/>
</dbReference>
<keyword evidence="2" id="KW-0677">Repeat</keyword>
<evidence type="ECO:0000256" key="1">
    <source>
        <dbReference type="ARBA" id="ARBA00009755"/>
    </source>
</evidence>
<evidence type="ECO:0000256" key="3">
    <source>
        <dbReference type="ARBA" id="ARBA00022955"/>
    </source>
</evidence>
<dbReference type="InterPro" id="IPR032697">
    <property type="entry name" value="SQ_cyclase_N"/>
</dbReference>
<dbReference type="InterPro" id="IPR008930">
    <property type="entry name" value="Terpenoid_cyclase/PrenylTrfase"/>
</dbReference>
<evidence type="ECO:0000256" key="2">
    <source>
        <dbReference type="ARBA" id="ARBA00022737"/>
    </source>
</evidence>
<dbReference type="AlphaFoldDB" id="A0A232LRX1"/>
<dbReference type="InterPro" id="IPR032696">
    <property type="entry name" value="SQ_cyclase_C"/>
</dbReference>
<dbReference type="Pfam" id="PF13243">
    <property type="entry name" value="SQHop_cyclase_C"/>
    <property type="match status" value="1"/>
</dbReference>
<dbReference type="InterPro" id="IPR018333">
    <property type="entry name" value="Squalene_cyclase"/>
</dbReference>
<comment type="similarity">
    <text evidence="1 4">Belongs to the terpene cyclase/mutase family.</text>
</comment>
<dbReference type="PANTHER" id="PTHR11764:SF20">
    <property type="entry name" value="LANOSTEROL SYNTHASE"/>
    <property type="match status" value="1"/>
</dbReference>
<gene>
    <name evidence="7" type="ORF">Egran_05324</name>
</gene>
<evidence type="ECO:0000259" key="6">
    <source>
        <dbReference type="Pfam" id="PF13249"/>
    </source>
</evidence>
<evidence type="ECO:0000259" key="5">
    <source>
        <dbReference type="Pfam" id="PF13243"/>
    </source>
</evidence>
<dbReference type="OrthoDB" id="21502at2759"/>
<accession>A0A232LRX1</accession>
<keyword evidence="3" id="KW-0752">Steroid biosynthesis</keyword>
<dbReference type="GO" id="GO:0006696">
    <property type="term" value="P:ergosterol biosynthetic process"/>
    <property type="evidence" value="ECO:0007669"/>
    <property type="project" value="TreeGrafter"/>
</dbReference>
<evidence type="ECO:0000256" key="4">
    <source>
        <dbReference type="RuleBase" id="RU362003"/>
    </source>
</evidence>
<comment type="caution">
    <text evidence="7">The sequence shown here is derived from an EMBL/GenBank/DDBJ whole genome shotgun (WGS) entry which is preliminary data.</text>
</comment>
<reference evidence="7 8" key="1">
    <citation type="journal article" date="2015" name="Environ. Microbiol.">
        <title>Metagenome sequence of Elaphomyces granulatus from sporocarp tissue reveals Ascomycota ectomycorrhizal fingerprints of genome expansion and a Proteobacteria-rich microbiome.</title>
        <authorList>
            <person name="Quandt C.A."/>
            <person name="Kohler A."/>
            <person name="Hesse C.N."/>
            <person name="Sharpton T.J."/>
            <person name="Martin F."/>
            <person name="Spatafora J.W."/>
        </authorList>
    </citation>
    <scope>NUCLEOTIDE SEQUENCE [LARGE SCALE GENOMIC DNA]</scope>
    <source>
        <strain evidence="7 8">OSC145934</strain>
    </source>
</reference>
<evidence type="ECO:0000313" key="7">
    <source>
        <dbReference type="EMBL" id="OXV06910.1"/>
    </source>
</evidence>
<keyword evidence="4" id="KW-0413">Isomerase</keyword>
<dbReference type="Gene3D" id="6.20.120.20">
    <property type="match status" value="1"/>
</dbReference>
<dbReference type="SUPFAM" id="SSF48239">
    <property type="entry name" value="Terpenoid cyclases/Protein prenyltransferases"/>
    <property type="match status" value="2"/>
</dbReference>
<dbReference type="GO" id="GO:0005811">
    <property type="term" value="C:lipid droplet"/>
    <property type="evidence" value="ECO:0007669"/>
    <property type="project" value="InterPro"/>
</dbReference>
<dbReference type="SFLD" id="SFLDG01016">
    <property type="entry name" value="Prenyltransferase_Like_2"/>
    <property type="match status" value="1"/>
</dbReference>
<dbReference type="Gene3D" id="1.50.10.20">
    <property type="match status" value="2"/>
</dbReference>
<keyword evidence="8" id="KW-1185">Reference proteome</keyword>
<dbReference type="Pfam" id="PF13249">
    <property type="entry name" value="SQHop_cyclase_N"/>
    <property type="match status" value="1"/>
</dbReference>
<feature type="domain" description="Squalene cyclase C-terminal" evidence="5">
    <location>
        <begin position="380"/>
        <end position="712"/>
    </location>
</feature>
<proteinExistence type="inferred from homology"/>
<dbReference type="GO" id="GO:0016104">
    <property type="term" value="P:triterpenoid biosynthetic process"/>
    <property type="evidence" value="ECO:0007669"/>
    <property type="project" value="InterPro"/>
</dbReference>
<dbReference type="PANTHER" id="PTHR11764">
    <property type="entry name" value="TERPENE CYCLASE/MUTASE FAMILY MEMBER"/>
    <property type="match status" value="1"/>
</dbReference>
<dbReference type="GO" id="GO:0000250">
    <property type="term" value="F:lanosterol synthase activity"/>
    <property type="evidence" value="ECO:0007669"/>
    <property type="project" value="TreeGrafter"/>
</dbReference>
<evidence type="ECO:0000313" key="8">
    <source>
        <dbReference type="Proteomes" id="UP000243515"/>
    </source>
</evidence>
<name>A0A232LRX1_9EURO</name>
<keyword evidence="3" id="KW-0443">Lipid metabolism</keyword>
<organism evidence="7 8">
    <name type="scientific">Elaphomyces granulatus</name>
    <dbReference type="NCBI Taxonomy" id="519963"/>
    <lineage>
        <taxon>Eukaryota</taxon>
        <taxon>Fungi</taxon>
        <taxon>Dikarya</taxon>
        <taxon>Ascomycota</taxon>
        <taxon>Pezizomycotina</taxon>
        <taxon>Eurotiomycetes</taxon>
        <taxon>Eurotiomycetidae</taxon>
        <taxon>Eurotiales</taxon>
        <taxon>Elaphomycetaceae</taxon>
        <taxon>Elaphomyces</taxon>
    </lineage>
</organism>
<dbReference type="CDD" id="cd02892">
    <property type="entry name" value="SQCY_1"/>
    <property type="match status" value="1"/>
</dbReference>
<dbReference type="EMBL" id="NPHW01005298">
    <property type="protein sequence ID" value="OXV06910.1"/>
    <property type="molecule type" value="Genomic_DNA"/>
</dbReference>
<dbReference type="NCBIfam" id="TIGR01787">
    <property type="entry name" value="squalene_cyclas"/>
    <property type="match status" value="1"/>
</dbReference>
<keyword evidence="3" id="KW-0444">Lipid biosynthesis</keyword>